<reference evidence="3 4" key="1">
    <citation type="submission" date="2024-12" db="EMBL/GenBank/DDBJ databases">
        <authorList>
            <person name="Hu S."/>
        </authorList>
    </citation>
    <scope>NUCLEOTIDE SEQUENCE [LARGE SCALE GENOMIC DNA]</scope>
    <source>
        <strain evidence="3 4">THG-T11</strain>
    </source>
</reference>
<evidence type="ECO:0000259" key="2">
    <source>
        <dbReference type="Pfam" id="PF20594"/>
    </source>
</evidence>
<dbReference type="EMBL" id="SSHJ02000005">
    <property type="protein sequence ID" value="MFN0255268.1"/>
    <property type="molecule type" value="Genomic_DNA"/>
</dbReference>
<protein>
    <submittedName>
        <fullName evidence="3">DUF6794 domain-containing protein</fullName>
    </submittedName>
</protein>
<dbReference type="Proteomes" id="UP001517247">
    <property type="component" value="Unassembled WGS sequence"/>
</dbReference>
<evidence type="ECO:0000313" key="3">
    <source>
        <dbReference type="EMBL" id="MFN0255268.1"/>
    </source>
</evidence>
<proteinExistence type="predicted"/>
<accession>A0ABW9J414</accession>
<name>A0ABW9J414_9SPHI</name>
<feature type="domain" description="DUF6794" evidence="2">
    <location>
        <begin position="31"/>
        <end position="112"/>
    </location>
</feature>
<dbReference type="InterPro" id="IPR046744">
    <property type="entry name" value="DUF6794"/>
</dbReference>
<keyword evidence="1" id="KW-0732">Signal</keyword>
<feature type="chain" id="PRO_5045263366" evidence="1">
    <location>
        <begin position="22"/>
        <end position="136"/>
    </location>
</feature>
<comment type="caution">
    <text evidence="3">The sequence shown here is derived from an EMBL/GenBank/DDBJ whole genome shotgun (WGS) entry which is preliminary data.</text>
</comment>
<evidence type="ECO:0000256" key="1">
    <source>
        <dbReference type="SAM" id="SignalP"/>
    </source>
</evidence>
<organism evidence="3 4">
    <name type="scientific">Pedobacter ureilyticus</name>
    <dbReference type="NCBI Taxonomy" id="1393051"/>
    <lineage>
        <taxon>Bacteria</taxon>
        <taxon>Pseudomonadati</taxon>
        <taxon>Bacteroidota</taxon>
        <taxon>Sphingobacteriia</taxon>
        <taxon>Sphingobacteriales</taxon>
        <taxon>Sphingobacteriaceae</taxon>
        <taxon>Pedobacter</taxon>
    </lineage>
</organism>
<gene>
    <name evidence="3" type="ORF">E6A44_006770</name>
</gene>
<keyword evidence="4" id="KW-1185">Reference proteome</keyword>
<feature type="signal peptide" evidence="1">
    <location>
        <begin position="1"/>
        <end position="21"/>
    </location>
</feature>
<sequence length="136" mass="16188">MKLIVLATFLYLVPFCVFSQAHSKAELRYKPKTLDEAVLQLEKLHHDTTKKQIIALTEDQFKLYSHLEMGMWIRNNWKLWSGGKLSKYFKSIGVFHPDDMSGIILTSYYRHLKGQDRELEKQVKCYQDFWKVSKDR</sequence>
<evidence type="ECO:0000313" key="4">
    <source>
        <dbReference type="Proteomes" id="UP001517247"/>
    </source>
</evidence>
<dbReference type="RefSeq" id="WP_138722382.1">
    <property type="nucleotide sequence ID" value="NZ_SSHJ02000005.1"/>
</dbReference>
<dbReference type="Pfam" id="PF20594">
    <property type="entry name" value="DUF6794"/>
    <property type="match status" value="1"/>
</dbReference>